<feature type="domain" description="RGS" evidence="2">
    <location>
        <begin position="10"/>
        <end position="78"/>
    </location>
</feature>
<reference evidence="3 4" key="1">
    <citation type="submission" date="2009-11" db="EMBL/GenBank/DDBJ databases">
        <title>Annotation of Allomyces macrogynus ATCC 38327.</title>
        <authorList>
            <consortium name="The Broad Institute Genome Sequencing Platform"/>
            <person name="Russ C."/>
            <person name="Cuomo C."/>
            <person name="Burger G."/>
            <person name="Gray M.W."/>
            <person name="Holland P.W.H."/>
            <person name="King N."/>
            <person name="Lang F.B.F."/>
            <person name="Roger A.J."/>
            <person name="Ruiz-Trillo I."/>
            <person name="Young S.K."/>
            <person name="Zeng Q."/>
            <person name="Gargeya S."/>
            <person name="Fitzgerald M."/>
            <person name="Haas B."/>
            <person name="Abouelleil A."/>
            <person name="Alvarado L."/>
            <person name="Arachchi H.M."/>
            <person name="Berlin A."/>
            <person name="Chapman S.B."/>
            <person name="Gearin G."/>
            <person name="Goldberg J."/>
            <person name="Griggs A."/>
            <person name="Gujja S."/>
            <person name="Hansen M."/>
            <person name="Heiman D."/>
            <person name="Howarth C."/>
            <person name="Larimer J."/>
            <person name="Lui A."/>
            <person name="MacDonald P.J.P."/>
            <person name="McCowen C."/>
            <person name="Montmayeur A."/>
            <person name="Murphy C."/>
            <person name="Neiman D."/>
            <person name="Pearson M."/>
            <person name="Priest M."/>
            <person name="Roberts A."/>
            <person name="Saif S."/>
            <person name="Shea T."/>
            <person name="Sisk P."/>
            <person name="Stolte C."/>
            <person name="Sykes S."/>
            <person name="Wortman J."/>
            <person name="Nusbaum C."/>
            <person name="Birren B."/>
        </authorList>
    </citation>
    <scope>NUCLEOTIDE SEQUENCE [LARGE SCALE GENOMIC DNA]</scope>
    <source>
        <strain evidence="3 4">ATCC 38327</strain>
    </source>
</reference>
<keyword evidence="4" id="KW-1185">Reference proteome</keyword>
<feature type="compositionally biased region" description="Basic residues" evidence="1">
    <location>
        <begin position="399"/>
        <end position="409"/>
    </location>
</feature>
<feature type="region of interest" description="Disordered" evidence="1">
    <location>
        <begin position="215"/>
        <end position="238"/>
    </location>
</feature>
<dbReference type="Proteomes" id="UP000054350">
    <property type="component" value="Unassembled WGS sequence"/>
</dbReference>
<dbReference type="Gene3D" id="1.10.167.10">
    <property type="entry name" value="Regulator of G-protein Signalling 4, domain 2"/>
    <property type="match status" value="1"/>
</dbReference>
<evidence type="ECO:0000259" key="2">
    <source>
        <dbReference type="PROSITE" id="PS50132"/>
    </source>
</evidence>
<dbReference type="SUPFAM" id="SSF48097">
    <property type="entry name" value="Regulator of G-protein signaling, RGS"/>
    <property type="match status" value="1"/>
</dbReference>
<feature type="region of interest" description="Disordered" evidence="1">
    <location>
        <begin position="517"/>
        <end position="600"/>
    </location>
</feature>
<dbReference type="eggNOG" id="ENOG502S8VF">
    <property type="taxonomic scope" value="Eukaryota"/>
</dbReference>
<dbReference type="OrthoDB" id="196547at2759"/>
<accession>A0A0L0RYS9</accession>
<evidence type="ECO:0000313" key="3">
    <source>
        <dbReference type="EMBL" id="KNE55249.1"/>
    </source>
</evidence>
<dbReference type="PROSITE" id="PS50132">
    <property type="entry name" value="RGS"/>
    <property type="match status" value="1"/>
</dbReference>
<dbReference type="Pfam" id="PF00615">
    <property type="entry name" value="RGS"/>
    <property type="match status" value="1"/>
</dbReference>
<dbReference type="AlphaFoldDB" id="A0A0L0RYS9"/>
<dbReference type="InterPro" id="IPR044926">
    <property type="entry name" value="RGS_subdomain_2"/>
</dbReference>
<dbReference type="OMA" id="NIHEDPE"/>
<dbReference type="EMBL" id="GG745329">
    <property type="protein sequence ID" value="KNE55249.1"/>
    <property type="molecule type" value="Genomic_DNA"/>
</dbReference>
<organism evidence="3 4">
    <name type="scientific">Allomyces macrogynus (strain ATCC 38327)</name>
    <name type="common">Allomyces javanicus var. macrogynus</name>
    <dbReference type="NCBI Taxonomy" id="578462"/>
    <lineage>
        <taxon>Eukaryota</taxon>
        <taxon>Fungi</taxon>
        <taxon>Fungi incertae sedis</taxon>
        <taxon>Blastocladiomycota</taxon>
        <taxon>Blastocladiomycetes</taxon>
        <taxon>Blastocladiales</taxon>
        <taxon>Blastocladiaceae</taxon>
        <taxon>Allomyces</taxon>
    </lineage>
</organism>
<dbReference type="InterPro" id="IPR036305">
    <property type="entry name" value="RGS_sf"/>
</dbReference>
<feature type="compositionally biased region" description="Polar residues" evidence="1">
    <location>
        <begin position="684"/>
        <end position="708"/>
    </location>
</feature>
<proteinExistence type="predicted"/>
<dbReference type="InterPro" id="IPR016137">
    <property type="entry name" value="RGS"/>
</dbReference>
<feature type="region of interest" description="Disordered" evidence="1">
    <location>
        <begin position="668"/>
        <end position="772"/>
    </location>
</feature>
<evidence type="ECO:0000313" key="4">
    <source>
        <dbReference type="Proteomes" id="UP000054350"/>
    </source>
</evidence>
<gene>
    <name evidence="3" type="ORF">AMAG_01162</name>
</gene>
<reference evidence="4" key="2">
    <citation type="submission" date="2009-11" db="EMBL/GenBank/DDBJ databases">
        <title>The Genome Sequence of Allomyces macrogynus strain ATCC 38327.</title>
        <authorList>
            <consortium name="The Broad Institute Genome Sequencing Platform"/>
            <person name="Russ C."/>
            <person name="Cuomo C."/>
            <person name="Shea T."/>
            <person name="Young S.K."/>
            <person name="Zeng Q."/>
            <person name="Koehrsen M."/>
            <person name="Haas B."/>
            <person name="Borodovsky M."/>
            <person name="Guigo R."/>
            <person name="Alvarado L."/>
            <person name="Berlin A."/>
            <person name="Borenstein D."/>
            <person name="Chen Z."/>
            <person name="Engels R."/>
            <person name="Freedman E."/>
            <person name="Gellesch M."/>
            <person name="Goldberg J."/>
            <person name="Griggs A."/>
            <person name="Gujja S."/>
            <person name="Heiman D."/>
            <person name="Hepburn T."/>
            <person name="Howarth C."/>
            <person name="Jen D."/>
            <person name="Larson L."/>
            <person name="Lewis B."/>
            <person name="Mehta T."/>
            <person name="Park D."/>
            <person name="Pearson M."/>
            <person name="Roberts A."/>
            <person name="Saif S."/>
            <person name="Shenoy N."/>
            <person name="Sisk P."/>
            <person name="Stolte C."/>
            <person name="Sykes S."/>
            <person name="Walk T."/>
            <person name="White J."/>
            <person name="Yandava C."/>
            <person name="Burger G."/>
            <person name="Gray M.W."/>
            <person name="Holland P.W.H."/>
            <person name="King N."/>
            <person name="Lang F.B.F."/>
            <person name="Roger A.J."/>
            <person name="Ruiz-Trillo I."/>
            <person name="Lander E."/>
            <person name="Nusbaum C."/>
        </authorList>
    </citation>
    <scope>NUCLEOTIDE SEQUENCE [LARGE SCALE GENOMIC DNA]</scope>
    <source>
        <strain evidence="4">ATCC 38327</strain>
    </source>
</reference>
<dbReference type="STRING" id="578462.A0A0L0RYS9"/>
<name>A0A0L0RYS9_ALLM3</name>
<protein>
    <recommendedName>
        <fullName evidence="2">RGS domain-containing protein</fullName>
    </recommendedName>
</protein>
<feature type="compositionally biased region" description="Low complexity" evidence="1">
    <location>
        <begin position="372"/>
        <end position="390"/>
    </location>
</feature>
<sequence length="772" mass="83487">MAPEVRWLMAKYIFYMYVADQAPLKVNLAQEVRAEMEQVVEVKRDVHLFDEAQFQIYGYLKKQVYASFEQSDQFREFLRFRSMSPQAYFSSKIRGDFGEHFKPDLELMLEVCGSAAISTRGVPSFIKDKYLNRVVKRYFPSAVTIEGYWDSIGNPTNQVRLRKVLKEKKLSKFFGIDRNSDRAQLAQHLQGQPTTGSGATASVPGSAFDLEGSLDLEEERSDSPSDGGDSSSDDGNLFARKRRADKLTEFFGKKVDLMELQHATTTSSLPAPDPATLGATAQQARVVTVNELSSEDKAMLTRRSKKLRHVLGETLDENTAYESLLREIFNPGNNDRRRTSSNITAAAHRARTALLASMPEADPLEQELDLADNASVASSASSSSSSSLSDENTAEPSKRKLKTIRRRGKLQQVFGQGNLPPELVKSMPAPSVAAPGAPGGRPLTKEDRRKKIARATKLEKVFGELPPPEALSALQRKTIQHRRSIASLSLVLADGEAVAGLLDYLMTQEKQAAGGAAGRPALGAARSHSADASASGPARLAPTSSVTAPGSRSPSITGGLLLPPSALAPTSPTDSASSHTSLLTAKSDDDDSPTKERKLRKRKFKKLHKFFGDNVDPALLIEQNILAKLEKEIEEDIGTDESSMSVLRADLAVLREQVKVITDQMRVTASSDGGSVPDTPIDDASSSTNESAPSTTTLLRRNASTASHESAVRARASVKPRSTSAREPSARESGLQLLGGITFESHPAISLSEVQENGGVSGSGTGARAPHV</sequence>
<feature type="compositionally biased region" description="Low complexity" evidence="1">
    <location>
        <begin position="517"/>
        <end position="535"/>
    </location>
</feature>
<feature type="region of interest" description="Disordered" evidence="1">
    <location>
        <begin position="372"/>
        <end position="447"/>
    </location>
</feature>
<evidence type="ECO:0000256" key="1">
    <source>
        <dbReference type="SAM" id="MobiDB-lite"/>
    </source>
</evidence>
<feature type="compositionally biased region" description="Low complexity" evidence="1">
    <location>
        <begin position="224"/>
        <end position="235"/>
    </location>
</feature>
<feature type="compositionally biased region" description="Low complexity" evidence="1">
    <location>
        <begin position="560"/>
        <end position="582"/>
    </location>
</feature>
<dbReference type="VEuPathDB" id="FungiDB:AMAG_01162"/>
<feature type="compositionally biased region" description="Polar residues" evidence="1">
    <location>
        <begin position="187"/>
        <end position="200"/>
    </location>
</feature>
<feature type="region of interest" description="Disordered" evidence="1">
    <location>
        <begin position="185"/>
        <end position="204"/>
    </location>
</feature>
<feature type="compositionally biased region" description="Polar residues" evidence="1">
    <location>
        <begin position="542"/>
        <end position="556"/>
    </location>
</feature>